<dbReference type="InterPro" id="IPR050113">
    <property type="entry name" value="Ub_conjugating_enzyme"/>
</dbReference>
<evidence type="ECO:0000256" key="1">
    <source>
        <dbReference type="SAM" id="Phobius"/>
    </source>
</evidence>
<dbReference type="SUPFAM" id="SSF54495">
    <property type="entry name" value="UBC-like"/>
    <property type="match status" value="1"/>
</dbReference>
<dbReference type="EMBL" id="BRXW01000345">
    <property type="protein sequence ID" value="GMI18773.1"/>
    <property type="molecule type" value="Genomic_DNA"/>
</dbReference>
<feature type="transmembrane region" description="Helical" evidence="1">
    <location>
        <begin position="181"/>
        <end position="201"/>
    </location>
</feature>
<dbReference type="PANTHER" id="PTHR24067">
    <property type="entry name" value="UBIQUITIN-CONJUGATING ENZYME E2"/>
    <property type="match status" value="1"/>
</dbReference>
<comment type="caution">
    <text evidence="3">The sequence shown here is derived from an EMBL/GenBank/DDBJ whole genome shotgun (WGS) entry which is preliminary data.</text>
</comment>
<dbReference type="SMART" id="SM00212">
    <property type="entry name" value="UBCc"/>
    <property type="match status" value="1"/>
</dbReference>
<keyword evidence="1" id="KW-0472">Membrane</keyword>
<dbReference type="AlphaFoldDB" id="A0A9W7FVP0"/>
<dbReference type="CDD" id="cd23799">
    <property type="entry name" value="UBCc_UBE2J"/>
    <property type="match status" value="1"/>
</dbReference>
<sequence>MATDMCRRRLQREYVTLSKSPLPGITSLPDPDNILSWHFLLRIPSPPYTNGVYWGQLKFPNTYPLKPPSVIVHTPSGRFKPSRRLCLSMSDYHPETWNPMWSVGTVLLGLQTFWSSPDETLGSIATSNQARNRLANESMSWNCRDKKFKSMFENEYDTFIEEGGIVMVEDCKVVGKDNRSFIFWGLGVGFIFFAAFCRMIVAKIF</sequence>
<evidence type="ECO:0000259" key="2">
    <source>
        <dbReference type="PROSITE" id="PS50127"/>
    </source>
</evidence>
<dbReference type="Proteomes" id="UP001165122">
    <property type="component" value="Unassembled WGS sequence"/>
</dbReference>
<dbReference type="Gene3D" id="3.10.110.10">
    <property type="entry name" value="Ubiquitin Conjugating Enzyme"/>
    <property type="match status" value="1"/>
</dbReference>
<proteinExistence type="predicted"/>
<reference evidence="4" key="1">
    <citation type="journal article" date="2023" name="Commun. Biol.">
        <title>Genome analysis of Parmales, the sister group of diatoms, reveals the evolutionary specialization of diatoms from phago-mixotrophs to photoautotrophs.</title>
        <authorList>
            <person name="Ban H."/>
            <person name="Sato S."/>
            <person name="Yoshikawa S."/>
            <person name="Yamada K."/>
            <person name="Nakamura Y."/>
            <person name="Ichinomiya M."/>
            <person name="Sato N."/>
            <person name="Blanc-Mathieu R."/>
            <person name="Endo H."/>
            <person name="Kuwata A."/>
            <person name="Ogata H."/>
        </authorList>
    </citation>
    <scope>NUCLEOTIDE SEQUENCE [LARGE SCALE GENOMIC DNA]</scope>
    <source>
        <strain evidence="4">NIES 3700</strain>
    </source>
</reference>
<keyword evidence="4" id="KW-1185">Reference proteome</keyword>
<gene>
    <name evidence="3" type="ORF">TrLO_g14394</name>
</gene>
<protein>
    <recommendedName>
        <fullName evidence="2">UBC core domain-containing protein</fullName>
    </recommendedName>
</protein>
<dbReference type="InterPro" id="IPR016135">
    <property type="entry name" value="UBQ-conjugating_enzyme/RWD"/>
</dbReference>
<evidence type="ECO:0000313" key="3">
    <source>
        <dbReference type="EMBL" id="GMI18773.1"/>
    </source>
</evidence>
<dbReference type="Pfam" id="PF00179">
    <property type="entry name" value="UQ_con"/>
    <property type="match status" value="1"/>
</dbReference>
<accession>A0A9W7FVP0</accession>
<dbReference type="PROSITE" id="PS50127">
    <property type="entry name" value="UBC_2"/>
    <property type="match status" value="1"/>
</dbReference>
<dbReference type="InterPro" id="IPR000608">
    <property type="entry name" value="UBC"/>
</dbReference>
<keyword evidence="1" id="KW-0812">Transmembrane</keyword>
<keyword evidence="1" id="KW-1133">Transmembrane helix</keyword>
<dbReference type="OrthoDB" id="1158011at2759"/>
<name>A0A9W7FVP0_9STRA</name>
<feature type="domain" description="UBC core" evidence="2">
    <location>
        <begin position="5"/>
        <end position="152"/>
    </location>
</feature>
<evidence type="ECO:0000313" key="4">
    <source>
        <dbReference type="Proteomes" id="UP001165122"/>
    </source>
</evidence>
<organism evidence="3 4">
    <name type="scientific">Triparma laevis f. longispina</name>
    <dbReference type="NCBI Taxonomy" id="1714387"/>
    <lineage>
        <taxon>Eukaryota</taxon>
        <taxon>Sar</taxon>
        <taxon>Stramenopiles</taxon>
        <taxon>Ochrophyta</taxon>
        <taxon>Bolidophyceae</taxon>
        <taxon>Parmales</taxon>
        <taxon>Triparmaceae</taxon>
        <taxon>Triparma</taxon>
    </lineage>
</organism>